<proteinExistence type="predicted"/>
<dbReference type="AlphaFoldDB" id="A0A804RAL8"/>
<dbReference type="Proteomes" id="UP000007305">
    <property type="component" value="Chromosome 9"/>
</dbReference>
<reference evidence="2" key="2">
    <citation type="submission" date="2019-07" db="EMBL/GenBank/DDBJ databases">
        <authorList>
            <person name="Seetharam A."/>
            <person name="Woodhouse M."/>
            <person name="Cannon E."/>
        </authorList>
    </citation>
    <scope>NUCLEOTIDE SEQUENCE [LARGE SCALE GENOMIC DNA]</scope>
    <source>
        <strain evidence="2">cv. B73</strain>
    </source>
</reference>
<reference evidence="2" key="3">
    <citation type="submission" date="2021-05" db="UniProtKB">
        <authorList>
            <consortium name="EnsemblPlants"/>
        </authorList>
    </citation>
    <scope>IDENTIFICATION</scope>
    <source>
        <strain evidence="2">cv. B73</strain>
    </source>
</reference>
<name>A0A804RAL8_MAIZE</name>
<protein>
    <submittedName>
        <fullName evidence="2">Uncharacterized protein</fullName>
    </submittedName>
</protein>
<dbReference type="InParanoid" id="A0A804RAL8"/>
<sequence>MFRVQTPYGVTTTGTELLVRIARELHNRFCSVLISNSIPRINTRISVREDERKKEKKEYPSMEETCRWCGVRVQGGGGAGLGHAGAAQLRAADQSRVLGVEVDDLLEVEVQDLGDGAGVAGEPEDVLEEDGVDVHEDGAGAAPGPALLPARRRLQEQPERVGVEHEAVHRERPPLLPDHDRHRRRRGGGVGRRVDEGAVADARRRGRRPPEEHAAAGHGGGHRRMFLALLLASRWWGLALALSSSAAPRGLEWFPRGVRGSFEWPLLLSGSLAALGVVQRRKGARARLYDDAAAAGRGGGMERTVGGGFTQQGLVATGNHAM</sequence>
<organism evidence="2 3">
    <name type="scientific">Zea mays</name>
    <name type="common">Maize</name>
    <dbReference type="NCBI Taxonomy" id="4577"/>
    <lineage>
        <taxon>Eukaryota</taxon>
        <taxon>Viridiplantae</taxon>
        <taxon>Streptophyta</taxon>
        <taxon>Embryophyta</taxon>
        <taxon>Tracheophyta</taxon>
        <taxon>Spermatophyta</taxon>
        <taxon>Magnoliopsida</taxon>
        <taxon>Liliopsida</taxon>
        <taxon>Poales</taxon>
        <taxon>Poaceae</taxon>
        <taxon>PACMAD clade</taxon>
        <taxon>Panicoideae</taxon>
        <taxon>Andropogonodae</taxon>
        <taxon>Andropogoneae</taxon>
        <taxon>Tripsacinae</taxon>
        <taxon>Zea</taxon>
    </lineage>
</organism>
<dbReference type="EnsemblPlants" id="Zm00001eb402280_T001">
    <property type="protein sequence ID" value="Zm00001eb402280_P001"/>
    <property type="gene ID" value="Zm00001eb402280"/>
</dbReference>
<accession>A0A804RAL8</accession>
<evidence type="ECO:0000313" key="2">
    <source>
        <dbReference type="EnsemblPlants" id="Zm00001eb402280_P001"/>
    </source>
</evidence>
<evidence type="ECO:0000313" key="3">
    <source>
        <dbReference type="Proteomes" id="UP000007305"/>
    </source>
</evidence>
<reference evidence="3" key="1">
    <citation type="journal article" date="2009" name="Science">
        <title>The B73 maize genome: complexity, diversity, and dynamics.</title>
        <authorList>
            <person name="Schnable P.S."/>
            <person name="Ware D."/>
            <person name="Fulton R.S."/>
            <person name="Stein J.C."/>
            <person name="Wei F."/>
            <person name="Pasternak S."/>
            <person name="Liang C."/>
            <person name="Zhang J."/>
            <person name="Fulton L."/>
            <person name="Graves T.A."/>
            <person name="Minx P."/>
            <person name="Reily A.D."/>
            <person name="Courtney L."/>
            <person name="Kruchowski S.S."/>
            <person name="Tomlinson C."/>
            <person name="Strong C."/>
            <person name="Delehaunty K."/>
            <person name="Fronick C."/>
            <person name="Courtney B."/>
            <person name="Rock S.M."/>
            <person name="Belter E."/>
            <person name="Du F."/>
            <person name="Kim K."/>
            <person name="Abbott R.M."/>
            <person name="Cotton M."/>
            <person name="Levy A."/>
            <person name="Marchetto P."/>
            <person name="Ochoa K."/>
            <person name="Jackson S.M."/>
            <person name="Gillam B."/>
            <person name="Chen W."/>
            <person name="Yan L."/>
            <person name="Higginbotham J."/>
            <person name="Cardenas M."/>
            <person name="Waligorski J."/>
            <person name="Applebaum E."/>
            <person name="Phelps L."/>
            <person name="Falcone J."/>
            <person name="Kanchi K."/>
            <person name="Thane T."/>
            <person name="Scimone A."/>
            <person name="Thane N."/>
            <person name="Henke J."/>
            <person name="Wang T."/>
            <person name="Ruppert J."/>
            <person name="Shah N."/>
            <person name="Rotter K."/>
            <person name="Hodges J."/>
            <person name="Ingenthron E."/>
            <person name="Cordes M."/>
            <person name="Kohlberg S."/>
            <person name="Sgro J."/>
            <person name="Delgado B."/>
            <person name="Mead K."/>
            <person name="Chinwalla A."/>
            <person name="Leonard S."/>
            <person name="Crouse K."/>
            <person name="Collura K."/>
            <person name="Kudrna D."/>
            <person name="Currie J."/>
            <person name="He R."/>
            <person name="Angelova A."/>
            <person name="Rajasekar S."/>
            <person name="Mueller T."/>
            <person name="Lomeli R."/>
            <person name="Scara G."/>
            <person name="Ko A."/>
            <person name="Delaney K."/>
            <person name="Wissotski M."/>
            <person name="Lopez G."/>
            <person name="Campos D."/>
            <person name="Braidotti M."/>
            <person name="Ashley E."/>
            <person name="Golser W."/>
            <person name="Kim H."/>
            <person name="Lee S."/>
            <person name="Lin J."/>
            <person name="Dujmic Z."/>
            <person name="Kim W."/>
            <person name="Talag J."/>
            <person name="Zuccolo A."/>
            <person name="Fan C."/>
            <person name="Sebastian A."/>
            <person name="Kramer M."/>
            <person name="Spiegel L."/>
            <person name="Nascimento L."/>
            <person name="Zutavern T."/>
            <person name="Miller B."/>
            <person name="Ambroise C."/>
            <person name="Muller S."/>
            <person name="Spooner W."/>
            <person name="Narechania A."/>
            <person name="Ren L."/>
            <person name="Wei S."/>
            <person name="Kumari S."/>
            <person name="Faga B."/>
            <person name="Levy M.J."/>
            <person name="McMahan L."/>
            <person name="Van Buren P."/>
            <person name="Vaughn M.W."/>
            <person name="Ying K."/>
            <person name="Yeh C.-T."/>
            <person name="Emrich S.J."/>
            <person name="Jia Y."/>
            <person name="Kalyanaraman A."/>
            <person name="Hsia A.-P."/>
            <person name="Barbazuk W.B."/>
            <person name="Baucom R.S."/>
            <person name="Brutnell T.P."/>
            <person name="Carpita N.C."/>
            <person name="Chaparro C."/>
            <person name="Chia J.-M."/>
            <person name="Deragon J.-M."/>
            <person name="Estill J.C."/>
            <person name="Fu Y."/>
            <person name="Jeddeloh J.A."/>
            <person name="Han Y."/>
            <person name="Lee H."/>
            <person name="Li P."/>
            <person name="Lisch D.R."/>
            <person name="Liu S."/>
            <person name="Liu Z."/>
            <person name="Nagel D.H."/>
            <person name="McCann M.C."/>
            <person name="SanMiguel P."/>
            <person name="Myers A.M."/>
            <person name="Nettleton D."/>
            <person name="Nguyen J."/>
            <person name="Penning B.W."/>
            <person name="Ponnala L."/>
            <person name="Schneider K.L."/>
            <person name="Schwartz D.C."/>
            <person name="Sharma A."/>
            <person name="Soderlund C."/>
            <person name="Springer N.M."/>
            <person name="Sun Q."/>
            <person name="Wang H."/>
            <person name="Waterman M."/>
            <person name="Westerman R."/>
            <person name="Wolfgruber T.K."/>
            <person name="Yang L."/>
            <person name="Yu Y."/>
            <person name="Zhang L."/>
            <person name="Zhou S."/>
            <person name="Zhu Q."/>
            <person name="Bennetzen J.L."/>
            <person name="Dawe R.K."/>
            <person name="Jiang J."/>
            <person name="Jiang N."/>
            <person name="Presting G.G."/>
            <person name="Wessler S.R."/>
            <person name="Aluru S."/>
            <person name="Martienssen R.A."/>
            <person name="Clifton S.W."/>
            <person name="McCombie W.R."/>
            <person name="Wing R.A."/>
            <person name="Wilson R.K."/>
        </authorList>
    </citation>
    <scope>NUCLEOTIDE SEQUENCE [LARGE SCALE GENOMIC DNA]</scope>
    <source>
        <strain evidence="3">cv. B73</strain>
    </source>
</reference>
<feature type="compositionally biased region" description="Basic and acidic residues" evidence="1">
    <location>
        <begin position="160"/>
        <end position="180"/>
    </location>
</feature>
<evidence type="ECO:0000256" key="1">
    <source>
        <dbReference type="SAM" id="MobiDB-lite"/>
    </source>
</evidence>
<feature type="region of interest" description="Disordered" evidence="1">
    <location>
        <begin position="160"/>
        <end position="219"/>
    </location>
</feature>
<keyword evidence="3" id="KW-1185">Reference proteome</keyword>
<dbReference type="Gramene" id="Zm00001eb402280_T001">
    <property type="protein sequence ID" value="Zm00001eb402280_P001"/>
    <property type="gene ID" value="Zm00001eb402280"/>
</dbReference>